<keyword evidence="6" id="KW-0675">Receptor</keyword>
<keyword evidence="2" id="KW-1015">Disulfide bond</keyword>
<comment type="caution">
    <text evidence="3">Lacks conserved residue(s) required for the propagation of feature annotation.</text>
</comment>
<evidence type="ECO:0000256" key="1">
    <source>
        <dbReference type="ARBA" id="ARBA00022737"/>
    </source>
</evidence>
<dbReference type="PROSITE" id="PS50041">
    <property type="entry name" value="C_TYPE_LECTIN_2"/>
    <property type="match status" value="1"/>
</dbReference>
<comment type="caution">
    <text evidence="6">The sequence shown here is derived from an EMBL/GenBank/DDBJ whole genome shotgun (WGS) entry which is preliminary data.</text>
</comment>
<dbReference type="SUPFAM" id="SSF49854">
    <property type="entry name" value="Spermadhesin, CUB domain"/>
    <property type="match status" value="2"/>
</dbReference>
<dbReference type="InterPro" id="IPR035914">
    <property type="entry name" value="Sperma_CUB_dom_sf"/>
</dbReference>
<dbReference type="SMART" id="SM00042">
    <property type="entry name" value="CUB"/>
    <property type="match status" value="2"/>
</dbReference>
<proteinExistence type="predicted"/>
<dbReference type="OrthoDB" id="6514297at2759"/>
<dbReference type="Proteomes" id="UP000288716">
    <property type="component" value="Unassembled WGS sequence"/>
</dbReference>
<protein>
    <submittedName>
        <fullName evidence="6">Relaxin receptor-like protein</fullName>
    </submittedName>
</protein>
<evidence type="ECO:0000256" key="2">
    <source>
        <dbReference type="ARBA" id="ARBA00023157"/>
    </source>
</evidence>
<evidence type="ECO:0000313" key="6">
    <source>
        <dbReference type="EMBL" id="RWS29722.1"/>
    </source>
</evidence>
<dbReference type="PANTHER" id="PTHR24251">
    <property type="entry name" value="OVOCHYMASE-RELATED"/>
    <property type="match status" value="1"/>
</dbReference>
<organism evidence="6 7">
    <name type="scientific">Leptotrombidium deliense</name>
    <dbReference type="NCBI Taxonomy" id="299467"/>
    <lineage>
        <taxon>Eukaryota</taxon>
        <taxon>Metazoa</taxon>
        <taxon>Ecdysozoa</taxon>
        <taxon>Arthropoda</taxon>
        <taxon>Chelicerata</taxon>
        <taxon>Arachnida</taxon>
        <taxon>Acari</taxon>
        <taxon>Acariformes</taxon>
        <taxon>Trombidiformes</taxon>
        <taxon>Prostigmata</taxon>
        <taxon>Anystina</taxon>
        <taxon>Parasitengona</taxon>
        <taxon>Trombiculoidea</taxon>
        <taxon>Trombiculidae</taxon>
        <taxon>Leptotrombidium</taxon>
    </lineage>
</organism>
<sequence length="392" mass="44387">MTQKCLQTLTSAEGMIASPNYPNYYGQDKYCNWHILPPENSGKSVEINFKVFDLAPKSLKSGKCQDTLLVNYGNKTVNITSNKLFPKKIISEGSVTLQLQTCYRHSLSRFQGFNATYKFVTCPGCGVGDSSCPQVHTCQSSCGRIVSINYPLNYNNNHRCRWLITAPPEHYLNLTIDDFDVPSAVGVTQQRTVSCMFDHVTFIDGTNGSLIGRYCNSNKPPKYILSSWNQLLIEFNTDSELAGRGFSFTYRSFKFRLPKELELLLESPSNACPKDWSYYNEHCYRAVFDKALQWYEAESRCAEMGKGRDGHLVSILDEHEMSVVHHLLINVWKSPPYQAFYIGLFDVTKEGLYRWSDNNPMSYTDWAPLGNLHSSSGEAQPDGGAYEDCTIL</sequence>
<feature type="domain" description="C-type lectin" evidence="5">
    <location>
        <begin position="279"/>
        <end position="392"/>
    </location>
</feature>
<dbReference type="STRING" id="299467.A0A443SQG4"/>
<keyword evidence="7" id="KW-1185">Reference proteome</keyword>
<dbReference type="EMBL" id="NCKV01000793">
    <property type="protein sequence ID" value="RWS29722.1"/>
    <property type="molecule type" value="Genomic_DNA"/>
</dbReference>
<dbReference type="InterPro" id="IPR016186">
    <property type="entry name" value="C-type_lectin-like/link_sf"/>
</dbReference>
<dbReference type="SUPFAM" id="SSF56436">
    <property type="entry name" value="C-type lectin-like"/>
    <property type="match status" value="1"/>
</dbReference>
<name>A0A443SQG4_9ACAR</name>
<dbReference type="FunFam" id="2.60.120.290:FF:000005">
    <property type="entry name" value="Procollagen C-endopeptidase enhancer 1"/>
    <property type="match status" value="1"/>
</dbReference>
<dbReference type="SMART" id="SM00034">
    <property type="entry name" value="CLECT"/>
    <property type="match status" value="1"/>
</dbReference>
<dbReference type="VEuPathDB" id="VectorBase:LDEU002317"/>
<dbReference type="Gene3D" id="2.60.120.290">
    <property type="entry name" value="Spermadhesin, CUB domain"/>
    <property type="match status" value="2"/>
</dbReference>
<dbReference type="InterPro" id="IPR000859">
    <property type="entry name" value="CUB_dom"/>
</dbReference>
<dbReference type="Pfam" id="PF00431">
    <property type="entry name" value="CUB"/>
    <property type="match status" value="2"/>
</dbReference>
<keyword evidence="1" id="KW-0677">Repeat</keyword>
<dbReference type="PROSITE" id="PS01180">
    <property type="entry name" value="CUB"/>
    <property type="match status" value="2"/>
</dbReference>
<gene>
    <name evidence="6" type="ORF">B4U80_02693</name>
</gene>
<accession>A0A443SQG4</accession>
<dbReference type="Gene3D" id="3.10.100.10">
    <property type="entry name" value="Mannose-Binding Protein A, subunit A"/>
    <property type="match status" value="1"/>
</dbReference>
<dbReference type="AlphaFoldDB" id="A0A443SQG4"/>
<evidence type="ECO:0000259" key="4">
    <source>
        <dbReference type="PROSITE" id="PS01180"/>
    </source>
</evidence>
<feature type="non-terminal residue" evidence="6">
    <location>
        <position position="392"/>
    </location>
</feature>
<dbReference type="InterPro" id="IPR001304">
    <property type="entry name" value="C-type_lectin-like"/>
</dbReference>
<dbReference type="CDD" id="cd00041">
    <property type="entry name" value="CUB"/>
    <property type="match status" value="2"/>
</dbReference>
<dbReference type="InterPro" id="IPR016187">
    <property type="entry name" value="CTDL_fold"/>
</dbReference>
<reference evidence="6 7" key="1">
    <citation type="journal article" date="2018" name="Gigascience">
        <title>Genomes of trombidid mites reveal novel predicted allergens and laterally-transferred genes associated with secondary metabolism.</title>
        <authorList>
            <person name="Dong X."/>
            <person name="Chaisiri K."/>
            <person name="Xia D."/>
            <person name="Armstrong S.D."/>
            <person name="Fang Y."/>
            <person name="Donnelly M.J."/>
            <person name="Kadowaki T."/>
            <person name="McGarry J.W."/>
            <person name="Darby A.C."/>
            <person name="Makepeace B.L."/>
        </authorList>
    </citation>
    <scope>NUCLEOTIDE SEQUENCE [LARGE SCALE GENOMIC DNA]</scope>
    <source>
        <strain evidence="6">UoL-UT</strain>
    </source>
</reference>
<feature type="domain" description="CUB" evidence="4">
    <location>
        <begin position="5"/>
        <end position="120"/>
    </location>
</feature>
<dbReference type="Pfam" id="PF00059">
    <property type="entry name" value="Lectin_C"/>
    <property type="match status" value="1"/>
</dbReference>
<evidence type="ECO:0000259" key="5">
    <source>
        <dbReference type="PROSITE" id="PS50041"/>
    </source>
</evidence>
<feature type="domain" description="CUB" evidence="4">
    <location>
        <begin position="132"/>
        <end position="253"/>
    </location>
</feature>
<evidence type="ECO:0000313" key="7">
    <source>
        <dbReference type="Proteomes" id="UP000288716"/>
    </source>
</evidence>
<evidence type="ECO:0000256" key="3">
    <source>
        <dbReference type="PROSITE-ProRule" id="PRU00059"/>
    </source>
</evidence>